<sequence>MATPLCYNSIWFFLCEDMRICVSRSFPLFFSLSPSTSLPSGSFASRMCTFSPVAMAVDTKHADLKAENDRAKLVIVGHRGCGKNRTYSVGETPDFTPSIRENTITSFNLAAKYGADFVEFDVQVTKDGHAIIFHDDLIIAEDMVPSSIGNLTLEEFLSFGPQKESNKIGKTLVRVATDGTVSVWSATVEDSLCTLKEAFEQVEPIVGFNIEVKFDDINPVSQSELERVVTAVVQEVEQHAKARNIFFSSFHPDAVGLLQKSQSKYPVFFLTDGGTHLYADERRNSIEAAMEVCNKSGLQGIVSEVKGVLQNPNLVAQIKKAELHLFTYGDLNNVPEVVQKQKDLGVDGVIVDHVLEIVTACKAWVETATLEVLSTSGLEQPPSTECSDIISQI</sequence>
<proteinExistence type="predicted"/>
<keyword evidence="2" id="KW-1185">Reference proteome</keyword>
<dbReference type="Proteomes" id="UP001162992">
    <property type="component" value="Chromosome 3"/>
</dbReference>
<evidence type="ECO:0000313" key="2">
    <source>
        <dbReference type="Proteomes" id="UP001162992"/>
    </source>
</evidence>
<protein>
    <submittedName>
        <fullName evidence="1">Uncharacterized protein</fullName>
    </submittedName>
</protein>
<name>A0ACC2EB44_DIPCM</name>
<comment type="caution">
    <text evidence="1">The sequence shown here is derived from an EMBL/GenBank/DDBJ whole genome shotgun (WGS) entry which is preliminary data.</text>
</comment>
<reference evidence="2" key="1">
    <citation type="journal article" date="2024" name="Proc. Natl. Acad. Sci. U.S.A.">
        <title>Extraordinary preservation of gene collinearity over three hundred million years revealed in homosporous lycophytes.</title>
        <authorList>
            <person name="Li C."/>
            <person name="Wickell D."/>
            <person name="Kuo L.Y."/>
            <person name="Chen X."/>
            <person name="Nie B."/>
            <person name="Liao X."/>
            <person name="Peng D."/>
            <person name="Ji J."/>
            <person name="Jenkins J."/>
            <person name="Williams M."/>
            <person name="Shu S."/>
            <person name="Plott C."/>
            <person name="Barry K."/>
            <person name="Rajasekar S."/>
            <person name="Grimwood J."/>
            <person name="Han X."/>
            <person name="Sun S."/>
            <person name="Hou Z."/>
            <person name="He W."/>
            <person name="Dai G."/>
            <person name="Sun C."/>
            <person name="Schmutz J."/>
            <person name="Leebens-Mack J.H."/>
            <person name="Li F.W."/>
            <person name="Wang L."/>
        </authorList>
    </citation>
    <scope>NUCLEOTIDE SEQUENCE [LARGE SCALE GENOMIC DNA]</scope>
    <source>
        <strain evidence="2">cv. PW_Plant_1</strain>
    </source>
</reference>
<accession>A0ACC2EB44</accession>
<organism evidence="1 2">
    <name type="scientific">Diphasiastrum complanatum</name>
    <name type="common">Issler's clubmoss</name>
    <name type="synonym">Lycopodium complanatum</name>
    <dbReference type="NCBI Taxonomy" id="34168"/>
    <lineage>
        <taxon>Eukaryota</taxon>
        <taxon>Viridiplantae</taxon>
        <taxon>Streptophyta</taxon>
        <taxon>Embryophyta</taxon>
        <taxon>Tracheophyta</taxon>
        <taxon>Lycopodiopsida</taxon>
        <taxon>Lycopodiales</taxon>
        <taxon>Lycopodiaceae</taxon>
        <taxon>Lycopodioideae</taxon>
        <taxon>Diphasiastrum</taxon>
    </lineage>
</organism>
<gene>
    <name evidence="1" type="ORF">O6H91_03G127700</name>
</gene>
<dbReference type="EMBL" id="CM055094">
    <property type="protein sequence ID" value="KAJ7563834.1"/>
    <property type="molecule type" value="Genomic_DNA"/>
</dbReference>
<evidence type="ECO:0000313" key="1">
    <source>
        <dbReference type="EMBL" id="KAJ7563834.1"/>
    </source>
</evidence>